<protein>
    <recommendedName>
        <fullName evidence="1">Glycosyltransferase 2-like domain-containing protein</fullName>
    </recommendedName>
</protein>
<dbReference type="InterPro" id="IPR001173">
    <property type="entry name" value="Glyco_trans_2-like"/>
</dbReference>
<feature type="domain" description="Glycosyltransferase 2-like" evidence="1">
    <location>
        <begin position="4"/>
        <end position="68"/>
    </location>
</feature>
<gene>
    <name evidence="2" type="ORF">S03H2_68874</name>
</gene>
<dbReference type="AlphaFoldDB" id="X1KRA5"/>
<accession>X1KRA5</accession>
<evidence type="ECO:0000259" key="1">
    <source>
        <dbReference type="Pfam" id="PF00535"/>
    </source>
</evidence>
<proteinExistence type="predicted"/>
<organism evidence="2">
    <name type="scientific">marine sediment metagenome</name>
    <dbReference type="NCBI Taxonomy" id="412755"/>
    <lineage>
        <taxon>unclassified sequences</taxon>
        <taxon>metagenomes</taxon>
        <taxon>ecological metagenomes</taxon>
    </lineage>
</organism>
<dbReference type="SUPFAM" id="SSF53448">
    <property type="entry name" value="Nucleotide-diphospho-sugar transferases"/>
    <property type="match status" value="1"/>
</dbReference>
<evidence type="ECO:0000313" key="2">
    <source>
        <dbReference type="EMBL" id="GAH92689.1"/>
    </source>
</evidence>
<reference evidence="2" key="1">
    <citation type="journal article" date="2014" name="Front. Microbiol.">
        <title>High frequency of phylogenetically diverse reductive dehalogenase-homologous genes in deep subseafloor sedimentary metagenomes.</title>
        <authorList>
            <person name="Kawai M."/>
            <person name="Futagami T."/>
            <person name="Toyoda A."/>
            <person name="Takaki Y."/>
            <person name="Nishi S."/>
            <person name="Hori S."/>
            <person name="Arai W."/>
            <person name="Tsubouchi T."/>
            <person name="Morono Y."/>
            <person name="Uchiyama I."/>
            <person name="Ito T."/>
            <person name="Fujiyama A."/>
            <person name="Inagaki F."/>
            <person name="Takami H."/>
        </authorList>
    </citation>
    <scope>NUCLEOTIDE SEQUENCE</scope>
    <source>
        <strain evidence="2">Expedition CK06-06</strain>
    </source>
</reference>
<dbReference type="InterPro" id="IPR029044">
    <property type="entry name" value="Nucleotide-diphossugar_trans"/>
</dbReference>
<dbReference type="EMBL" id="BARU01045372">
    <property type="protein sequence ID" value="GAH92689.1"/>
    <property type="molecule type" value="Genomic_DNA"/>
</dbReference>
<dbReference type="Gene3D" id="3.90.550.10">
    <property type="entry name" value="Spore Coat Polysaccharide Biosynthesis Protein SpsA, Chain A"/>
    <property type="match status" value="1"/>
</dbReference>
<feature type="non-terminal residue" evidence="2">
    <location>
        <position position="69"/>
    </location>
</feature>
<dbReference type="Pfam" id="PF00535">
    <property type="entry name" value="Glycos_transf_2"/>
    <property type="match status" value="1"/>
</dbReference>
<comment type="caution">
    <text evidence="2">The sequence shown here is derived from an EMBL/GenBank/DDBJ whole genome shotgun (WGS) entry which is preliminary data.</text>
</comment>
<sequence length="69" mass="7882">MQLSILLVTYLRLEKTLMCLDGIRKNTLGEFEVVLVDNGSPAEVQRKTKGLEKQFPWLTVYLLQKSDGL</sequence>
<name>X1KRA5_9ZZZZ</name>